<evidence type="ECO:0000256" key="4">
    <source>
        <dbReference type="SAM" id="SignalP"/>
    </source>
</evidence>
<dbReference type="GO" id="GO:0043386">
    <property type="term" value="P:mycotoxin biosynthetic process"/>
    <property type="evidence" value="ECO:0007669"/>
    <property type="project" value="InterPro"/>
</dbReference>
<dbReference type="Pfam" id="PF11807">
    <property type="entry name" value="UstYa"/>
    <property type="match status" value="1"/>
</dbReference>
<accession>M2R3U7</accession>
<sequence>MPVTWRFLSFALFLASCLNLAWIWTQTRTQQSSAGLAQVFSYDGHDFPETLPLPDGGLPTVSITVEESVHYPLLGMDADDEWFSLTSAGWGYVRLGPADRLFAVTMFHELHCLRMLNRAFGNVSRPDPEHIEHCLNYLRQGILCSADLALEPGDFETKDYEVERMGATHKCGHWDTVYSFVDEKYASWEAKTH</sequence>
<evidence type="ECO:0000256" key="2">
    <source>
        <dbReference type="ARBA" id="ARBA00023002"/>
    </source>
</evidence>
<keyword evidence="2" id="KW-0560">Oxidoreductase</keyword>
<dbReference type="InterPro" id="IPR021765">
    <property type="entry name" value="UstYa-like"/>
</dbReference>
<dbReference type="PANTHER" id="PTHR33365">
    <property type="entry name" value="YALI0B05434P"/>
    <property type="match status" value="1"/>
</dbReference>
<comment type="pathway">
    <text evidence="1">Mycotoxin biosynthesis.</text>
</comment>
<dbReference type="GO" id="GO:0016491">
    <property type="term" value="F:oxidoreductase activity"/>
    <property type="evidence" value="ECO:0007669"/>
    <property type="project" value="UniProtKB-KW"/>
</dbReference>
<evidence type="ECO:0000256" key="3">
    <source>
        <dbReference type="ARBA" id="ARBA00035112"/>
    </source>
</evidence>
<dbReference type="EMBL" id="KB445794">
    <property type="protein sequence ID" value="EMD39215.1"/>
    <property type="molecule type" value="Genomic_DNA"/>
</dbReference>
<comment type="similarity">
    <text evidence="3">Belongs to the ustYa family.</text>
</comment>
<dbReference type="PANTHER" id="PTHR33365:SF11">
    <property type="entry name" value="TAT PATHWAY SIGNAL SEQUENCE"/>
    <property type="match status" value="1"/>
</dbReference>
<proteinExistence type="inferred from homology"/>
<evidence type="ECO:0000313" key="6">
    <source>
        <dbReference type="Proteomes" id="UP000016930"/>
    </source>
</evidence>
<evidence type="ECO:0000313" key="5">
    <source>
        <dbReference type="EMBL" id="EMD39215.1"/>
    </source>
</evidence>
<dbReference type="Proteomes" id="UP000016930">
    <property type="component" value="Unassembled WGS sequence"/>
</dbReference>
<evidence type="ECO:0008006" key="7">
    <source>
        <dbReference type="Google" id="ProtNLM"/>
    </source>
</evidence>
<dbReference type="HOGENOM" id="CLU_042941_8_3_1"/>
<dbReference type="PROSITE" id="PS51257">
    <property type="entry name" value="PROKAR_LIPOPROTEIN"/>
    <property type="match status" value="1"/>
</dbReference>
<evidence type="ECO:0000256" key="1">
    <source>
        <dbReference type="ARBA" id="ARBA00004685"/>
    </source>
</evidence>
<keyword evidence="6" id="KW-1185">Reference proteome</keyword>
<protein>
    <recommendedName>
        <fullName evidence="7">Oxidase ustYa</fullName>
    </recommendedName>
</protein>
<dbReference type="STRING" id="914234.M2R3U7"/>
<organism evidence="5 6">
    <name type="scientific">Ceriporiopsis subvermispora (strain B)</name>
    <name type="common">White-rot fungus</name>
    <name type="synonym">Gelatoporia subvermispora</name>
    <dbReference type="NCBI Taxonomy" id="914234"/>
    <lineage>
        <taxon>Eukaryota</taxon>
        <taxon>Fungi</taxon>
        <taxon>Dikarya</taxon>
        <taxon>Basidiomycota</taxon>
        <taxon>Agaricomycotina</taxon>
        <taxon>Agaricomycetes</taxon>
        <taxon>Polyporales</taxon>
        <taxon>Gelatoporiaceae</taxon>
        <taxon>Gelatoporia</taxon>
    </lineage>
</organism>
<feature type="signal peptide" evidence="4">
    <location>
        <begin position="1"/>
        <end position="29"/>
    </location>
</feature>
<dbReference type="OrthoDB" id="3687641at2759"/>
<feature type="chain" id="PRO_5004023559" description="Oxidase ustYa" evidence="4">
    <location>
        <begin position="30"/>
        <end position="193"/>
    </location>
</feature>
<keyword evidence="4" id="KW-0732">Signal</keyword>
<name>M2R3U7_CERS8</name>
<reference evidence="5 6" key="1">
    <citation type="journal article" date="2012" name="Proc. Natl. Acad. Sci. U.S.A.">
        <title>Comparative genomics of Ceriporiopsis subvermispora and Phanerochaete chrysosporium provide insight into selective ligninolysis.</title>
        <authorList>
            <person name="Fernandez-Fueyo E."/>
            <person name="Ruiz-Duenas F.J."/>
            <person name="Ferreira P."/>
            <person name="Floudas D."/>
            <person name="Hibbett D.S."/>
            <person name="Canessa P."/>
            <person name="Larrondo L.F."/>
            <person name="James T.Y."/>
            <person name="Seelenfreund D."/>
            <person name="Lobos S."/>
            <person name="Polanco R."/>
            <person name="Tello M."/>
            <person name="Honda Y."/>
            <person name="Watanabe T."/>
            <person name="Watanabe T."/>
            <person name="Ryu J.S."/>
            <person name="Kubicek C.P."/>
            <person name="Schmoll M."/>
            <person name="Gaskell J."/>
            <person name="Hammel K.E."/>
            <person name="St John F.J."/>
            <person name="Vanden Wymelenberg A."/>
            <person name="Sabat G."/>
            <person name="Splinter BonDurant S."/>
            <person name="Syed K."/>
            <person name="Yadav J.S."/>
            <person name="Doddapaneni H."/>
            <person name="Subramanian V."/>
            <person name="Lavin J.L."/>
            <person name="Oguiza J.A."/>
            <person name="Perez G."/>
            <person name="Pisabarro A.G."/>
            <person name="Ramirez L."/>
            <person name="Santoyo F."/>
            <person name="Master E."/>
            <person name="Coutinho P.M."/>
            <person name="Henrissat B."/>
            <person name="Lombard V."/>
            <person name="Magnuson J.K."/>
            <person name="Kuees U."/>
            <person name="Hori C."/>
            <person name="Igarashi K."/>
            <person name="Samejima M."/>
            <person name="Held B.W."/>
            <person name="Barry K.W."/>
            <person name="LaButti K.M."/>
            <person name="Lapidus A."/>
            <person name="Lindquist E.A."/>
            <person name="Lucas S.M."/>
            <person name="Riley R."/>
            <person name="Salamov A.A."/>
            <person name="Hoffmeister D."/>
            <person name="Schwenk D."/>
            <person name="Hadar Y."/>
            <person name="Yarden O."/>
            <person name="de Vries R.P."/>
            <person name="Wiebenga A."/>
            <person name="Stenlid J."/>
            <person name="Eastwood D."/>
            <person name="Grigoriev I.V."/>
            <person name="Berka R.M."/>
            <person name="Blanchette R.A."/>
            <person name="Kersten P."/>
            <person name="Martinez A.T."/>
            <person name="Vicuna R."/>
            <person name="Cullen D."/>
        </authorList>
    </citation>
    <scope>NUCLEOTIDE SEQUENCE [LARGE SCALE GENOMIC DNA]</scope>
    <source>
        <strain evidence="5 6">B</strain>
    </source>
</reference>
<gene>
    <name evidence="5" type="ORF">CERSUDRAFT_112888</name>
</gene>
<dbReference type="AlphaFoldDB" id="M2R3U7"/>